<dbReference type="PANTHER" id="PTHR43798">
    <property type="entry name" value="MONOACYLGLYCEROL LIPASE"/>
    <property type="match status" value="1"/>
</dbReference>
<dbReference type="InterPro" id="IPR000073">
    <property type="entry name" value="AB_hydrolase_1"/>
</dbReference>
<dbReference type="Proteomes" id="UP000681131">
    <property type="component" value="Chromosome"/>
</dbReference>
<keyword evidence="3" id="KW-0378">Hydrolase</keyword>
<sequence>MKKTVGVFFLLIMISFGYSIDLKSKVININKNIDIHYYQTISDKAKPNLIMLTGRGTTTNFWPKDFIDKLSEKYNLYILDYRNINTKNTSSVSYAIKDTAIDVDKFVKKLNISNPYLLGWSMGGAIAIETVSDYPKDFSHLILLSPALPKTSTQKIPKPPKFKTDDDIYNYVFNINLYNYSKENLDVERNRFINSDIKQLFPSNDVLARQITGVTKWRADDDNLEKFKQIKIPIDIYISLDDKIERVNQIKATITEVKDQKRIKVKYFKNSGHAIAWDQAQKLADNINNL</sequence>
<dbReference type="RefSeq" id="WP_112870376.1">
    <property type="nucleotide sequence ID" value="NZ_CP021781.1"/>
</dbReference>
<evidence type="ECO:0000259" key="1">
    <source>
        <dbReference type="Pfam" id="PF00561"/>
    </source>
</evidence>
<feature type="domain" description="AB hydrolase-1" evidence="1">
    <location>
        <begin position="47"/>
        <end position="277"/>
    </location>
</feature>
<dbReference type="KEGG" id="fad:CDH04_07180"/>
<evidence type="ECO:0000313" key="3">
    <source>
        <dbReference type="EMBL" id="QIW12442.1"/>
    </source>
</evidence>
<evidence type="ECO:0000313" key="5">
    <source>
        <dbReference type="Proteomes" id="UP000681131"/>
    </source>
</evidence>
<dbReference type="GO" id="GO:0047372">
    <property type="term" value="F:monoacylglycerol lipase activity"/>
    <property type="evidence" value="ECO:0007669"/>
    <property type="project" value="TreeGrafter"/>
</dbReference>
<dbReference type="GO" id="GO:0016020">
    <property type="term" value="C:membrane"/>
    <property type="evidence" value="ECO:0007669"/>
    <property type="project" value="TreeGrafter"/>
</dbReference>
<dbReference type="SUPFAM" id="SSF53474">
    <property type="entry name" value="alpha/beta-Hydrolases"/>
    <property type="match status" value="1"/>
</dbReference>
<dbReference type="GO" id="GO:0046464">
    <property type="term" value="P:acylglycerol catabolic process"/>
    <property type="evidence" value="ECO:0007669"/>
    <property type="project" value="TreeGrafter"/>
</dbReference>
<dbReference type="EMBL" id="CP021781">
    <property type="protein sequence ID" value="AXA34198.1"/>
    <property type="molecule type" value="Genomic_DNA"/>
</dbReference>
<dbReference type="EMBL" id="CP043424">
    <property type="protein sequence ID" value="QIW12442.1"/>
    <property type="molecule type" value="Genomic_DNA"/>
</dbReference>
<protein>
    <submittedName>
        <fullName evidence="3">Alpha/beta hydrolase</fullName>
    </submittedName>
</protein>
<evidence type="ECO:0000313" key="4">
    <source>
        <dbReference type="Proteomes" id="UP000251120"/>
    </source>
</evidence>
<dbReference type="OrthoDB" id="7057597at2"/>
<organism evidence="2 4">
    <name type="scientific">Francisella adeliensis</name>
    <dbReference type="NCBI Taxonomy" id="2007306"/>
    <lineage>
        <taxon>Bacteria</taxon>
        <taxon>Pseudomonadati</taxon>
        <taxon>Pseudomonadota</taxon>
        <taxon>Gammaproteobacteria</taxon>
        <taxon>Thiotrichales</taxon>
        <taxon>Francisellaceae</taxon>
        <taxon>Francisella</taxon>
    </lineage>
</organism>
<reference evidence="3 5" key="2">
    <citation type="submission" date="2019-08" db="EMBL/GenBank/DDBJ databases">
        <title>Complete genome sequences of Francisella adeliensis (FSC1325 and FSC1326).</title>
        <authorList>
            <person name="Ohrman C."/>
            <person name="Uneklint I."/>
            <person name="Vallesi A."/>
            <person name="Karlsson L."/>
            <person name="Sjodin A."/>
        </authorList>
    </citation>
    <scope>NUCLEOTIDE SEQUENCE [LARGE SCALE GENOMIC DNA]</scope>
    <source>
        <strain evidence="3 5">FSC1325</strain>
    </source>
</reference>
<dbReference type="PANTHER" id="PTHR43798:SF5">
    <property type="entry name" value="MONOACYLGLYCEROL LIPASE ABHD6"/>
    <property type="match status" value="1"/>
</dbReference>
<gene>
    <name evidence="2" type="ORF">CDH04_07180</name>
    <name evidence="3" type="ORF">FZC43_07185</name>
</gene>
<reference evidence="2 4" key="1">
    <citation type="submission" date="2017-06" db="EMBL/GenBank/DDBJ databases">
        <title>Complete genome of Francisella adeliensis.</title>
        <authorList>
            <person name="Vallesi A."/>
            <person name="Sjodin A."/>
        </authorList>
    </citation>
    <scope>NUCLEOTIDE SEQUENCE [LARGE SCALE GENOMIC DNA]</scope>
    <source>
        <strain evidence="2 4">FDC440</strain>
    </source>
</reference>
<name>A0A2Z4XZX7_9GAMM</name>
<dbReference type="Proteomes" id="UP000251120">
    <property type="component" value="Chromosome"/>
</dbReference>
<dbReference type="Gene3D" id="3.40.50.1820">
    <property type="entry name" value="alpha/beta hydrolase"/>
    <property type="match status" value="1"/>
</dbReference>
<keyword evidence="5" id="KW-1185">Reference proteome</keyword>
<dbReference type="InterPro" id="IPR029058">
    <property type="entry name" value="AB_hydrolase_fold"/>
</dbReference>
<accession>A0A2Z4XZX7</accession>
<proteinExistence type="predicted"/>
<dbReference type="Pfam" id="PF00561">
    <property type="entry name" value="Abhydrolase_1"/>
    <property type="match status" value="1"/>
</dbReference>
<evidence type="ECO:0000313" key="2">
    <source>
        <dbReference type="EMBL" id="AXA34198.1"/>
    </source>
</evidence>
<dbReference type="AlphaFoldDB" id="A0A2Z4XZX7"/>
<dbReference type="InterPro" id="IPR050266">
    <property type="entry name" value="AB_hydrolase_sf"/>
</dbReference>